<evidence type="ECO:0000256" key="9">
    <source>
        <dbReference type="ARBA" id="ARBA00023125"/>
    </source>
</evidence>
<dbReference type="Gene3D" id="3.10.150.10">
    <property type="entry name" value="DNA Polymerase III, subunit A, domain 2"/>
    <property type="match status" value="1"/>
</dbReference>
<keyword evidence="6" id="KW-0548">Nucleotidyltransferase</keyword>
<dbReference type="AlphaFoldDB" id="A0AA37NS30"/>
<dbReference type="InterPro" id="IPR046938">
    <property type="entry name" value="DNA_clamp_sf"/>
</dbReference>
<evidence type="ECO:0000256" key="8">
    <source>
        <dbReference type="ARBA" id="ARBA00022932"/>
    </source>
</evidence>
<comment type="similarity">
    <text evidence="2">Belongs to the beta sliding clamp family.</text>
</comment>
<evidence type="ECO:0000256" key="2">
    <source>
        <dbReference type="ARBA" id="ARBA00010752"/>
    </source>
</evidence>
<dbReference type="NCBIfam" id="TIGR00663">
    <property type="entry name" value="dnan"/>
    <property type="match status" value="1"/>
</dbReference>
<comment type="caution">
    <text evidence="15">The sequence shown here is derived from an EMBL/GenBank/DDBJ whole genome shotgun (WGS) entry which is preliminary data.</text>
</comment>
<dbReference type="GO" id="GO:0006271">
    <property type="term" value="P:DNA strand elongation involved in DNA replication"/>
    <property type="evidence" value="ECO:0007669"/>
    <property type="project" value="TreeGrafter"/>
</dbReference>
<dbReference type="PANTHER" id="PTHR30478">
    <property type="entry name" value="DNA POLYMERASE III SUBUNIT BETA"/>
    <property type="match status" value="1"/>
</dbReference>
<evidence type="ECO:0000256" key="10">
    <source>
        <dbReference type="ARBA" id="ARBA00030988"/>
    </source>
</evidence>
<dbReference type="InterPro" id="IPR022635">
    <property type="entry name" value="DNA_polIII_beta_C"/>
</dbReference>
<protein>
    <recommendedName>
        <fullName evidence="3">Beta sliding clamp</fullName>
    </recommendedName>
    <alternativeName>
        <fullName evidence="11">Beta-clamp processivity factor</fullName>
    </alternativeName>
    <alternativeName>
        <fullName evidence="10">DNA polymerase III beta sliding clamp subunit</fullName>
    </alternativeName>
</protein>
<dbReference type="CDD" id="cd00140">
    <property type="entry name" value="beta_clamp"/>
    <property type="match status" value="1"/>
</dbReference>
<evidence type="ECO:0000259" key="14">
    <source>
        <dbReference type="Pfam" id="PF02768"/>
    </source>
</evidence>
<dbReference type="GO" id="GO:0003677">
    <property type="term" value="F:DNA binding"/>
    <property type="evidence" value="ECO:0007669"/>
    <property type="project" value="UniProtKB-KW"/>
</dbReference>
<keyword evidence="5" id="KW-0808">Transferase</keyword>
<keyword evidence="8" id="KW-0239">DNA-directed DNA polymerase</keyword>
<name>A0AA37NS30_9BACT</name>
<evidence type="ECO:0000313" key="15">
    <source>
        <dbReference type="EMBL" id="GKH73221.1"/>
    </source>
</evidence>
<feature type="domain" description="DNA polymerase III beta sliding clamp N-terminal" evidence="12">
    <location>
        <begin position="1"/>
        <end position="120"/>
    </location>
</feature>
<dbReference type="PANTHER" id="PTHR30478:SF0">
    <property type="entry name" value="BETA SLIDING CLAMP"/>
    <property type="match status" value="1"/>
</dbReference>
<feature type="domain" description="DNA polymerase III beta sliding clamp C-terminal" evidence="14">
    <location>
        <begin position="255"/>
        <end position="373"/>
    </location>
</feature>
<evidence type="ECO:0000256" key="4">
    <source>
        <dbReference type="ARBA" id="ARBA00022490"/>
    </source>
</evidence>
<dbReference type="SMART" id="SM00480">
    <property type="entry name" value="POL3Bc"/>
    <property type="match status" value="1"/>
</dbReference>
<evidence type="ECO:0000256" key="11">
    <source>
        <dbReference type="ARBA" id="ARBA00033276"/>
    </source>
</evidence>
<evidence type="ECO:0000256" key="1">
    <source>
        <dbReference type="ARBA" id="ARBA00004496"/>
    </source>
</evidence>
<dbReference type="Gene3D" id="3.70.10.10">
    <property type="match status" value="1"/>
</dbReference>
<dbReference type="InterPro" id="IPR022637">
    <property type="entry name" value="DNA_polIII_beta_cen"/>
</dbReference>
<evidence type="ECO:0000256" key="3">
    <source>
        <dbReference type="ARBA" id="ARBA00021035"/>
    </source>
</evidence>
<dbReference type="GO" id="GO:0009360">
    <property type="term" value="C:DNA polymerase III complex"/>
    <property type="evidence" value="ECO:0007669"/>
    <property type="project" value="InterPro"/>
</dbReference>
<dbReference type="GO" id="GO:0008408">
    <property type="term" value="F:3'-5' exonuclease activity"/>
    <property type="evidence" value="ECO:0007669"/>
    <property type="project" value="InterPro"/>
</dbReference>
<dbReference type="InterPro" id="IPR022634">
    <property type="entry name" value="DNA_polIII_beta_N"/>
</dbReference>
<keyword evidence="7" id="KW-0235">DNA replication</keyword>
<dbReference type="Pfam" id="PF02767">
    <property type="entry name" value="DNA_pol3_beta_2"/>
    <property type="match status" value="1"/>
</dbReference>
<sequence length="374" mass="42199">MKIKINAKRFYDGLQSVGRVVSNRNVSPALGYFMLKLSKDELEVTGSDSEIFIQTTLPLDEPQDNCYIFYLSSWQLLNGLKELLDCQLTLDLLDSEFVIYYPQGKFSIPLHPEMRDYPSLPNLSEETEEIILSASVITHACSLLTQFVDMKAAELRPVLGGIHFNVHNNTGLDMVSTDGHVLSQFSHQLNEELADNGFIISSKTAGIIANLSKKGSDDICTIKFDSRNVQFDSNGYTITARLIDGKYPNYRGIWPPSTSCEMTVDRQGMISVLKRCLIFSNVYSRMAITIRKNELIMCGENMDFQCSSTENMPVNYDGPETTVYLNGNNLLNILKTINDDTVVIRFNDPTKPFILIPEKQEQETEMSFLLMPMA</sequence>
<dbReference type="GO" id="GO:0003887">
    <property type="term" value="F:DNA-directed DNA polymerase activity"/>
    <property type="evidence" value="ECO:0007669"/>
    <property type="project" value="UniProtKB-KW"/>
</dbReference>
<keyword evidence="4" id="KW-0963">Cytoplasm</keyword>
<dbReference type="Pfam" id="PF02768">
    <property type="entry name" value="DNA_pol3_beta_3"/>
    <property type="match status" value="1"/>
</dbReference>
<dbReference type="EMBL" id="BQNZ01000003">
    <property type="protein sequence ID" value="GKH73221.1"/>
    <property type="molecule type" value="Genomic_DNA"/>
</dbReference>
<organism evidence="15 16">
    <name type="scientific">Parabacteroides merdae</name>
    <dbReference type="NCBI Taxonomy" id="46503"/>
    <lineage>
        <taxon>Bacteria</taxon>
        <taxon>Pseudomonadati</taxon>
        <taxon>Bacteroidota</taxon>
        <taxon>Bacteroidia</taxon>
        <taxon>Bacteroidales</taxon>
        <taxon>Tannerellaceae</taxon>
        <taxon>Parabacteroides</taxon>
    </lineage>
</organism>
<dbReference type="Proteomes" id="UP001055114">
    <property type="component" value="Unassembled WGS sequence"/>
</dbReference>
<keyword evidence="9" id="KW-0238">DNA-binding</keyword>
<evidence type="ECO:0000259" key="12">
    <source>
        <dbReference type="Pfam" id="PF00712"/>
    </source>
</evidence>
<accession>A0AA37NS30</accession>
<dbReference type="Pfam" id="PF00712">
    <property type="entry name" value="DNA_pol3_beta"/>
    <property type="match status" value="1"/>
</dbReference>
<dbReference type="InterPro" id="IPR001001">
    <property type="entry name" value="DNA_polIII_beta"/>
</dbReference>
<dbReference type="SUPFAM" id="SSF55979">
    <property type="entry name" value="DNA clamp"/>
    <property type="match status" value="3"/>
</dbReference>
<comment type="subcellular location">
    <subcellularLocation>
        <location evidence="1">Cytoplasm</location>
    </subcellularLocation>
</comment>
<evidence type="ECO:0000256" key="7">
    <source>
        <dbReference type="ARBA" id="ARBA00022705"/>
    </source>
</evidence>
<evidence type="ECO:0000313" key="16">
    <source>
        <dbReference type="Proteomes" id="UP001055114"/>
    </source>
</evidence>
<evidence type="ECO:0000259" key="13">
    <source>
        <dbReference type="Pfam" id="PF02767"/>
    </source>
</evidence>
<gene>
    <name evidence="15" type="ORF">CE91St3_30840</name>
</gene>
<feature type="domain" description="DNA polymerase III beta sliding clamp central" evidence="13">
    <location>
        <begin position="149"/>
        <end position="249"/>
    </location>
</feature>
<reference evidence="15" key="1">
    <citation type="submission" date="2022-01" db="EMBL/GenBank/DDBJ databases">
        <title>Novel bile acid biosynthetic pathways are enriched in the microbiome of centenarians.</title>
        <authorList>
            <person name="Sato Y."/>
            <person name="Atarashi K."/>
            <person name="Plichta R.D."/>
            <person name="Arai Y."/>
            <person name="Sasajima S."/>
            <person name="Kearney M.S."/>
            <person name="Suda W."/>
            <person name="Takeshita K."/>
            <person name="Sasaki T."/>
            <person name="Okamoto S."/>
            <person name="Skelly N.A."/>
            <person name="Okamura Y."/>
            <person name="Vlamakis H."/>
            <person name="Li Y."/>
            <person name="Tanoue T."/>
            <person name="Takei H."/>
            <person name="Nittono H."/>
            <person name="Narushima S."/>
            <person name="Irie J."/>
            <person name="Itoh H."/>
            <person name="Moriya K."/>
            <person name="Sugiura Y."/>
            <person name="Suematsu M."/>
            <person name="Moritoki N."/>
            <person name="Shibata S."/>
            <person name="Littman R.D."/>
            <person name="Fischbach A.M."/>
            <person name="Uwamino Y."/>
            <person name="Inoue T."/>
            <person name="Honda A."/>
            <person name="Hattori M."/>
            <person name="Murai T."/>
            <person name="Xavier J.R."/>
            <person name="Hirose N."/>
            <person name="Honda K."/>
        </authorList>
    </citation>
    <scope>NUCLEOTIDE SEQUENCE</scope>
    <source>
        <strain evidence="15">CE91-St3</strain>
    </source>
</reference>
<proteinExistence type="inferred from homology"/>
<evidence type="ECO:0000256" key="5">
    <source>
        <dbReference type="ARBA" id="ARBA00022679"/>
    </source>
</evidence>
<dbReference type="RefSeq" id="WP_075967689.1">
    <property type="nucleotide sequence ID" value="NZ_BQNZ01000003.1"/>
</dbReference>
<evidence type="ECO:0000256" key="6">
    <source>
        <dbReference type="ARBA" id="ARBA00022695"/>
    </source>
</evidence>
<dbReference type="GO" id="GO:0005737">
    <property type="term" value="C:cytoplasm"/>
    <property type="evidence" value="ECO:0007669"/>
    <property type="project" value="UniProtKB-SubCell"/>
</dbReference>